<sequence>MGFGNGSMMNIPRSNSTSDLFDLSASFSPHFGHASCSYTRFEKPTYDVYTGGRSMSLNNGIYKSSSYSNDSFRERRLKNHNANAYLLRRQQMQREFNFPNGEHFTPRYIIHNQNRRNRNMPRSNSLQNIESPKNFFNQSNNNNNMRRMYTSSPLKHSVSSSKLNLPAHSRNANEKNGHRPLKGSASTSNLGLDNINFDIDLNGSSMTKLDSGSKNKNDSKNKIDKGISNWKSDDKLKQFNNDKINIKNKKKTKIFSIFKKLFGDSKKKTLSKKAEFVDEKKIDDILDQNINDNSIDSDLLHDVTFDHEKDQEQILLDIDLVFDNLILQSDNGMLTSGEHYDIISNENTNLSSVTDILPPRSVKRPYIHNKKSLKQFYDRAPGSEDGTERILNRLTQEWHSIHFDDLDTTLLNSTSVSTIDSVASSTTTVETDDSKINSSMKKAFRFADYVHVSDTWSAMEYNRSDLSFRNNQRLFLNQNRNNLLDNIKNELNSFKSIEMEVHEQSRQNTQYFI</sequence>
<accession>G8BPU1</accession>
<dbReference type="GeneID" id="11535172"/>
<evidence type="ECO:0000313" key="2">
    <source>
        <dbReference type="EMBL" id="CCE62022.1"/>
    </source>
</evidence>
<keyword evidence="3" id="KW-1185">Reference proteome</keyword>
<evidence type="ECO:0000256" key="1">
    <source>
        <dbReference type="SAM" id="MobiDB-lite"/>
    </source>
</evidence>
<evidence type="ECO:0000313" key="3">
    <source>
        <dbReference type="Proteomes" id="UP000005666"/>
    </source>
</evidence>
<dbReference type="HOGENOM" id="CLU_438863_0_0_1"/>
<proteinExistence type="predicted"/>
<dbReference type="RefSeq" id="XP_003684456.1">
    <property type="nucleotide sequence ID" value="XM_003684408.1"/>
</dbReference>
<dbReference type="AlphaFoldDB" id="G8BPU1"/>
<dbReference type="KEGG" id="tpf:TPHA_0B03520"/>
<dbReference type="eggNOG" id="ENOG502S3XF">
    <property type="taxonomic scope" value="Eukaryota"/>
</dbReference>
<dbReference type="EMBL" id="HE612857">
    <property type="protein sequence ID" value="CCE62022.1"/>
    <property type="molecule type" value="Genomic_DNA"/>
</dbReference>
<dbReference type="Proteomes" id="UP000005666">
    <property type="component" value="Chromosome 2"/>
</dbReference>
<protein>
    <submittedName>
        <fullName evidence="2">Uncharacterized protein</fullName>
    </submittedName>
</protein>
<feature type="region of interest" description="Disordered" evidence="1">
    <location>
        <begin position="117"/>
        <end position="141"/>
    </location>
</feature>
<dbReference type="OMA" id="ESARYFY"/>
<gene>
    <name evidence="2" type="primary">TPHA0B03520</name>
    <name evidence="2" type="ordered locus">TPHA_0B03520</name>
</gene>
<reference evidence="2 3" key="1">
    <citation type="journal article" date="2011" name="Proc. Natl. Acad. Sci. U.S.A.">
        <title>Evolutionary erosion of yeast sex chromosomes by mating-type switching accidents.</title>
        <authorList>
            <person name="Gordon J.L."/>
            <person name="Armisen D."/>
            <person name="Proux-Wera E."/>
            <person name="Oheigeartaigh S.S."/>
            <person name="Byrne K.P."/>
            <person name="Wolfe K.H."/>
        </authorList>
    </citation>
    <scope>NUCLEOTIDE SEQUENCE [LARGE SCALE GENOMIC DNA]</scope>
    <source>
        <strain evidence="3">ATCC 24235 / CBS 4417 / NBRC 1672 / NRRL Y-8282 / UCD 70-5</strain>
    </source>
</reference>
<feature type="region of interest" description="Disordered" evidence="1">
    <location>
        <begin position="206"/>
        <end position="226"/>
    </location>
</feature>
<name>G8BPU1_TETPH</name>
<feature type="region of interest" description="Disordered" evidence="1">
    <location>
        <begin position="167"/>
        <end position="188"/>
    </location>
</feature>
<organism evidence="2 3">
    <name type="scientific">Tetrapisispora phaffii (strain ATCC 24235 / CBS 4417 / NBRC 1672 / NRRL Y-8282 / UCD 70-5)</name>
    <name type="common">Yeast</name>
    <name type="synonym">Fabospora phaffii</name>
    <dbReference type="NCBI Taxonomy" id="1071381"/>
    <lineage>
        <taxon>Eukaryota</taxon>
        <taxon>Fungi</taxon>
        <taxon>Dikarya</taxon>
        <taxon>Ascomycota</taxon>
        <taxon>Saccharomycotina</taxon>
        <taxon>Saccharomycetes</taxon>
        <taxon>Saccharomycetales</taxon>
        <taxon>Saccharomycetaceae</taxon>
        <taxon>Tetrapisispora</taxon>
    </lineage>
</organism>
<feature type="compositionally biased region" description="Basic and acidic residues" evidence="1">
    <location>
        <begin position="211"/>
        <end position="226"/>
    </location>
</feature>
<dbReference type="OrthoDB" id="5563016at2759"/>